<reference evidence="2" key="2">
    <citation type="journal article" date="2023" name="Commun. Biol.">
        <title>Intrasexual cuticular hydrocarbon dimorphism in a wasp sheds light on hydrocarbon biosynthesis genes in Hymenoptera.</title>
        <authorList>
            <person name="Moris V.C."/>
            <person name="Podsiadlowski L."/>
            <person name="Martin S."/>
            <person name="Oeyen J.P."/>
            <person name="Donath A."/>
            <person name="Petersen M."/>
            <person name="Wilbrandt J."/>
            <person name="Misof B."/>
            <person name="Liedtke D."/>
            <person name="Thamm M."/>
            <person name="Scheiner R."/>
            <person name="Schmitt T."/>
            <person name="Niehuis O."/>
        </authorList>
    </citation>
    <scope>NUCLEOTIDE SEQUENCE</scope>
    <source>
        <strain evidence="2">GBR_01_08_01A</strain>
    </source>
</reference>
<name>A0AAD9R8I2_9HYME</name>
<reference evidence="2" key="1">
    <citation type="submission" date="2021-08" db="EMBL/GenBank/DDBJ databases">
        <authorList>
            <person name="Misof B."/>
            <person name="Oliver O."/>
            <person name="Podsiadlowski L."/>
            <person name="Donath A."/>
            <person name="Peters R."/>
            <person name="Mayer C."/>
            <person name="Rust J."/>
            <person name="Gunkel S."/>
            <person name="Lesny P."/>
            <person name="Martin S."/>
            <person name="Oeyen J.P."/>
            <person name="Petersen M."/>
            <person name="Panagiotis P."/>
            <person name="Wilbrandt J."/>
            <person name="Tanja T."/>
        </authorList>
    </citation>
    <scope>NUCLEOTIDE SEQUENCE</scope>
    <source>
        <strain evidence="2">GBR_01_08_01A</strain>
        <tissue evidence="2">Thorax + abdomen</tissue>
    </source>
</reference>
<evidence type="ECO:0000313" key="3">
    <source>
        <dbReference type="Proteomes" id="UP001258017"/>
    </source>
</evidence>
<protein>
    <submittedName>
        <fullName evidence="2">Uncharacterized protein</fullName>
    </submittedName>
</protein>
<dbReference type="EMBL" id="JAIFRP010004878">
    <property type="protein sequence ID" value="KAK2574793.1"/>
    <property type="molecule type" value="Genomic_DNA"/>
</dbReference>
<feature type="transmembrane region" description="Helical" evidence="1">
    <location>
        <begin position="12"/>
        <end position="36"/>
    </location>
</feature>
<keyword evidence="1" id="KW-0472">Membrane</keyword>
<dbReference type="AlphaFoldDB" id="A0AAD9R8I2"/>
<sequence length="166" mass="19059">MARMRDKFCSFNYGLITNLIRTVFGYSVYVFVWKLLILSDLVYLTSIADNLNLNIPRVHLTRINKCKQILKGYSQNEHVNCIPNGNTFKNSDSYTRNEPLSNNETDNVIVINGNDISFNIDFNENEANNFVNSYHDYLCESLDPFTIENASITNTQVEKLLTNNLG</sequence>
<proteinExistence type="predicted"/>
<keyword evidence="1" id="KW-1133">Transmembrane helix</keyword>
<keyword evidence="3" id="KW-1185">Reference proteome</keyword>
<organism evidence="2 3">
    <name type="scientific">Odynerus spinipes</name>
    <dbReference type="NCBI Taxonomy" id="1348599"/>
    <lineage>
        <taxon>Eukaryota</taxon>
        <taxon>Metazoa</taxon>
        <taxon>Ecdysozoa</taxon>
        <taxon>Arthropoda</taxon>
        <taxon>Hexapoda</taxon>
        <taxon>Insecta</taxon>
        <taxon>Pterygota</taxon>
        <taxon>Neoptera</taxon>
        <taxon>Endopterygota</taxon>
        <taxon>Hymenoptera</taxon>
        <taxon>Apocrita</taxon>
        <taxon>Aculeata</taxon>
        <taxon>Vespoidea</taxon>
        <taxon>Vespidae</taxon>
        <taxon>Eumeninae</taxon>
        <taxon>Odynerus</taxon>
    </lineage>
</organism>
<comment type="caution">
    <text evidence="2">The sequence shown here is derived from an EMBL/GenBank/DDBJ whole genome shotgun (WGS) entry which is preliminary data.</text>
</comment>
<dbReference type="Proteomes" id="UP001258017">
    <property type="component" value="Unassembled WGS sequence"/>
</dbReference>
<gene>
    <name evidence="2" type="ORF">KPH14_013026</name>
</gene>
<feature type="non-terminal residue" evidence="2">
    <location>
        <position position="166"/>
    </location>
</feature>
<accession>A0AAD9R8I2</accession>
<evidence type="ECO:0000313" key="2">
    <source>
        <dbReference type="EMBL" id="KAK2574793.1"/>
    </source>
</evidence>
<keyword evidence="1" id="KW-0812">Transmembrane</keyword>
<evidence type="ECO:0000256" key="1">
    <source>
        <dbReference type="SAM" id="Phobius"/>
    </source>
</evidence>